<dbReference type="RefSeq" id="WP_275476162.1">
    <property type="nucleotide sequence ID" value="NZ_CP162940.1"/>
</dbReference>
<gene>
    <name evidence="3" type="ORF">KKP3000_003441</name>
</gene>
<feature type="domain" description="Fumarylacetoacetase-like C-terminal" evidence="2">
    <location>
        <begin position="97"/>
        <end position="255"/>
    </location>
</feature>
<evidence type="ECO:0000259" key="2">
    <source>
        <dbReference type="Pfam" id="PF01557"/>
    </source>
</evidence>
<protein>
    <submittedName>
        <fullName evidence="3">Fumarylacetoacetate hydrolase family protein</fullName>
    </submittedName>
</protein>
<evidence type="ECO:0000313" key="3">
    <source>
        <dbReference type="EMBL" id="MFB5190048.1"/>
    </source>
</evidence>
<dbReference type="Pfam" id="PF01557">
    <property type="entry name" value="FAA_hydrolase"/>
    <property type="match status" value="1"/>
</dbReference>
<dbReference type="PANTHER" id="PTHR30143">
    <property type="entry name" value="ACID HYDRATASE"/>
    <property type="match status" value="1"/>
</dbReference>
<sequence length="257" mass="28471">MTFETIANELYDHQTSAEELEKLTLRYDGLSVEDAYQIQDLVMERYMRGDDRLIGWKMGLTSKAKQQSVGVDEAIYGHLLKSMELHIPEVSLEGLIHPRVEPELAFVLKRPLEGPDVTPRDVWLATECIMPAIEVIDSRYKNFSFTLVDVIADNASSAKFYVGPQAFSPYQFQWEGVGVVMKQNGAVVQTGAGAAVLGHPVHSVVEQVRMLSRVGKRVEAGMLVLTGGITEAIHIYEGDSICVEFDGLGELNLSVRA</sequence>
<keyword evidence="3" id="KW-0378">Hydrolase</keyword>
<dbReference type="InterPro" id="IPR011234">
    <property type="entry name" value="Fumarylacetoacetase-like_C"/>
</dbReference>
<evidence type="ECO:0000256" key="1">
    <source>
        <dbReference type="ARBA" id="ARBA00023239"/>
    </source>
</evidence>
<proteinExistence type="predicted"/>
<dbReference type="Gene3D" id="3.90.850.10">
    <property type="entry name" value="Fumarylacetoacetase-like, C-terminal domain"/>
    <property type="match status" value="1"/>
</dbReference>
<evidence type="ECO:0000313" key="4">
    <source>
        <dbReference type="Proteomes" id="UP001579974"/>
    </source>
</evidence>
<dbReference type="InterPro" id="IPR050772">
    <property type="entry name" value="Hydratase-Decarb/MhpD_sf"/>
</dbReference>
<keyword evidence="4" id="KW-1185">Reference proteome</keyword>
<dbReference type="GO" id="GO:0016787">
    <property type="term" value="F:hydrolase activity"/>
    <property type="evidence" value="ECO:0007669"/>
    <property type="project" value="UniProtKB-KW"/>
</dbReference>
<accession>A0ABV5ACP1</accession>
<dbReference type="SUPFAM" id="SSF56529">
    <property type="entry name" value="FAH"/>
    <property type="match status" value="1"/>
</dbReference>
<dbReference type="Proteomes" id="UP001579974">
    <property type="component" value="Unassembled WGS sequence"/>
</dbReference>
<organism evidence="3 4">
    <name type="scientific">Alicyclobacillus fastidiosus</name>
    <dbReference type="NCBI Taxonomy" id="392011"/>
    <lineage>
        <taxon>Bacteria</taxon>
        <taxon>Bacillati</taxon>
        <taxon>Bacillota</taxon>
        <taxon>Bacilli</taxon>
        <taxon>Bacillales</taxon>
        <taxon>Alicyclobacillaceae</taxon>
        <taxon>Alicyclobacillus</taxon>
    </lineage>
</organism>
<dbReference type="EMBL" id="JBDXSU010000004">
    <property type="protein sequence ID" value="MFB5190048.1"/>
    <property type="molecule type" value="Genomic_DNA"/>
</dbReference>
<keyword evidence="1" id="KW-0456">Lyase</keyword>
<dbReference type="InterPro" id="IPR036663">
    <property type="entry name" value="Fumarylacetoacetase_C_sf"/>
</dbReference>
<name>A0ABV5ACP1_9BACL</name>
<dbReference type="PANTHER" id="PTHR30143:SF0">
    <property type="entry name" value="2-KETO-4-PENTENOATE HYDRATASE"/>
    <property type="match status" value="1"/>
</dbReference>
<comment type="caution">
    <text evidence="3">The sequence shown here is derived from an EMBL/GenBank/DDBJ whole genome shotgun (WGS) entry which is preliminary data.</text>
</comment>
<reference evidence="3 4" key="1">
    <citation type="journal article" date="2024" name="Int. J. Mol. Sci.">
        <title>Exploration of Alicyclobacillus spp. Genome in Search of Antibiotic Resistance.</title>
        <authorList>
            <person name="Bucka-Kolendo J."/>
            <person name="Kiousi D.E."/>
            <person name="Dekowska A."/>
            <person name="Mikolajczuk-Szczyrba A."/>
            <person name="Karadedos D.M."/>
            <person name="Michael P."/>
            <person name="Galanis A."/>
            <person name="Sokolowska B."/>
        </authorList>
    </citation>
    <scope>NUCLEOTIDE SEQUENCE [LARGE SCALE GENOMIC DNA]</scope>
    <source>
        <strain evidence="3 4">KKP 3000</strain>
    </source>
</reference>